<evidence type="ECO:0000313" key="3">
    <source>
        <dbReference type="Proteomes" id="UP000464314"/>
    </source>
</evidence>
<proteinExistence type="predicted"/>
<feature type="compositionally biased region" description="Polar residues" evidence="1">
    <location>
        <begin position="16"/>
        <end position="46"/>
    </location>
</feature>
<gene>
    <name evidence="2" type="ORF">Ana3638_08170</name>
</gene>
<sequence>MNNKTSNKKSAGKGNGNSVINNTERARNNVSGDSTSKNKAGGNTQK</sequence>
<evidence type="ECO:0000313" key="2">
    <source>
        <dbReference type="EMBL" id="QHQ60750.1"/>
    </source>
</evidence>
<accession>A0A6P1THQ8</accession>
<organism evidence="2 3">
    <name type="scientific">Anaerocolumna sedimenticola</name>
    <dbReference type="NCBI Taxonomy" id="2696063"/>
    <lineage>
        <taxon>Bacteria</taxon>
        <taxon>Bacillati</taxon>
        <taxon>Bacillota</taxon>
        <taxon>Clostridia</taxon>
        <taxon>Lachnospirales</taxon>
        <taxon>Lachnospiraceae</taxon>
        <taxon>Anaerocolumna</taxon>
    </lineage>
</organism>
<protein>
    <submittedName>
        <fullName evidence="2">Uncharacterized protein</fullName>
    </submittedName>
</protein>
<dbReference type="KEGG" id="anr:Ana3638_08170"/>
<keyword evidence="3" id="KW-1185">Reference proteome</keyword>
<reference evidence="2 3" key="1">
    <citation type="submission" date="2020-01" db="EMBL/GenBank/DDBJ databases">
        <title>Genome analysis of Anaerocolumna sp. CBA3638.</title>
        <authorList>
            <person name="Kim J."/>
            <person name="Roh S.W."/>
        </authorList>
    </citation>
    <scope>NUCLEOTIDE SEQUENCE [LARGE SCALE GENOMIC DNA]</scope>
    <source>
        <strain evidence="2 3">CBA3638</strain>
    </source>
</reference>
<dbReference type="Proteomes" id="UP000464314">
    <property type="component" value="Chromosome"/>
</dbReference>
<name>A0A6P1THQ8_9FIRM</name>
<evidence type="ECO:0000256" key="1">
    <source>
        <dbReference type="SAM" id="MobiDB-lite"/>
    </source>
</evidence>
<feature type="compositionally biased region" description="Basic residues" evidence="1">
    <location>
        <begin position="1"/>
        <end position="11"/>
    </location>
</feature>
<dbReference type="AlphaFoldDB" id="A0A6P1THQ8"/>
<dbReference type="EMBL" id="CP048000">
    <property type="protein sequence ID" value="QHQ60750.1"/>
    <property type="molecule type" value="Genomic_DNA"/>
</dbReference>
<feature type="region of interest" description="Disordered" evidence="1">
    <location>
        <begin position="1"/>
        <end position="46"/>
    </location>
</feature>
<dbReference type="RefSeq" id="WP_161837582.1">
    <property type="nucleotide sequence ID" value="NZ_CP048000.1"/>
</dbReference>